<keyword evidence="7" id="KW-1185">Reference proteome</keyword>
<evidence type="ECO:0000313" key="7">
    <source>
        <dbReference type="Proteomes" id="UP000029964"/>
    </source>
</evidence>
<dbReference type="Pfam" id="PF05378">
    <property type="entry name" value="Hydant_A_N"/>
    <property type="match status" value="1"/>
</dbReference>
<evidence type="ECO:0000256" key="1">
    <source>
        <dbReference type="ARBA" id="ARBA00010403"/>
    </source>
</evidence>
<dbReference type="Pfam" id="PF01968">
    <property type="entry name" value="Hydantoinase_A"/>
    <property type="match status" value="1"/>
</dbReference>
<feature type="domain" description="Acetophenone carboxylase-like C-terminal" evidence="5">
    <location>
        <begin position="542"/>
        <end position="721"/>
    </location>
</feature>
<dbReference type="OrthoDB" id="3643at2759"/>
<feature type="domain" description="Hydantoinase/oxoprolinase N-terminal" evidence="4">
    <location>
        <begin position="7"/>
        <end position="221"/>
    </location>
</feature>
<dbReference type="InterPro" id="IPR002821">
    <property type="entry name" value="Hydantoinase_A"/>
</dbReference>
<evidence type="ECO:0000259" key="3">
    <source>
        <dbReference type="Pfam" id="PF02538"/>
    </source>
</evidence>
<sequence length="1314" mass="141520">MPSQGIRIAIDRGGTFTDAWAEVPGQKEHIVFKILSVCPGEYDDAPTECIRQILETATGKSIPKGSLLDLEPIESIRMGTTVATNALLERKGDRVAFLTTKGFRDTLVIGNQTRPNLFDLSVRRLEQLYETVVEVDERVTIEGFSEDPEPKPIDISSDDALVKGQTGEIVRIIKKPDLDAVRADLQRLKDQGFENVAIGFMHSYTFPEHEIQVTRLAEEMGFKVSASSVLQSMAKFVPRSQSAVADAYLTPMTYAYLESFRKGFKGHLEDESANKLLICQSDGGLTSWTKFTGLRGVLSGPAGGVVGLSRTCHDSRDGTPVLGFDMGGTSTDVARYSGALEHIFENTLAEVTIQTPQLDINTVAAGGGSILSWENGLLKVGPSSAGANPGPACYGKGGPLTVTDANFLLGRIVPDFFPRKLDLEVVKAKFSALTETVNKDKEAGAEEFTPETLALGFLSIANATMTRPIRTLSEGRGYGAASHNLGCFGGAGGQHAIFIARDLGIKRAILPRYSSILSAYGMALADVVVENQEPVALTFSEQALPELQSRLDSLSERGVKGLQAQGFDGGSMEHECFLNMRYQGSDTSLMVPKPDAMADFGAAFTARHAQEFGFSQSRDILVDDIRVRSVGKSRVLDISSPFEELKKYQSDGLTPTPTPIFRRRIFYEKCGWVETSVYQLRSLSPGVHIQGPAMILDKTQTIVLDQASKAVVLPEHVVLEVSKLEQKQSDIATEAVDPVQLSVFGHRFMTVAEQMGHTMEKTSISVNIKERLDYSCAVFSADGGLVANAPHIPSHLGSMSTAIAYQAQRYKAGELKPGDVIISNHPQAGGTHLPDITTITPVFDNDDDPKEIIFFVANRGHHADVGGIAPGSMPPNSTELWQEGAAIESFKMIKEGAFDEEGLYEHLYTVPASYPGCSGTRTWSDNVADLKAAVASNKKGIELIRSLIDEFTWPVVQFYMKAIQENAAQSVRDLLKSFAVKHEGGILEATEVNDDGIPFQLKVTIDKDSGEAVFDFTGTGAEHSGNLNAPPTCSYSVIMYCLRSMISADIPLNQGCLKPIKLVCPDNTILSPSPTAATVGCTTETSQKLADLIFRAFNAAAASQGTMNNLTFGCGGTDPVTGEVTKGFGYYETIAGGAGAGPGWHGASGVHTHLTNTRITDPEILEKRYPVILHEFSIRKGSGGAGRWSGGDGCVRDMEFRVPLQVSVLTDRRVTAPYGLEGGKDGARGQNIWVRRDPVTGAMRRVSLGPRKTTHFAKGDRIVLFTPGGGGWGDENARGDGEEVSAMGGKADSRSLHVMTNGTLGMRNSIAAGN</sequence>
<dbReference type="Pfam" id="PF19278">
    <property type="entry name" value="Hydant_A_C"/>
    <property type="match status" value="1"/>
</dbReference>
<feature type="domain" description="Hydantoinase A/oxoprolinase" evidence="2">
    <location>
        <begin position="239"/>
        <end position="530"/>
    </location>
</feature>
<reference evidence="7" key="1">
    <citation type="journal article" date="2014" name="Genome Announc.">
        <title>Genome sequence and annotation of Acremonium chrysogenum, producer of the beta-lactam antibiotic cephalosporin C.</title>
        <authorList>
            <person name="Terfehr D."/>
            <person name="Dahlmann T.A."/>
            <person name="Specht T."/>
            <person name="Zadra I."/>
            <person name="Kuernsteiner H."/>
            <person name="Kueck U."/>
        </authorList>
    </citation>
    <scope>NUCLEOTIDE SEQUENCE [LARGE SCALE GENOMIC DNA]</scope>
    <source>
        <strain evidence="7">ATCC 11550 / CBS 779.69 / DSM 880 / IAM 14645 / JCM 23072 / IMI 49137</strain>
    </source>
</reference>
<evidence type="ECO:0000259" key="5">
    <source>
        <dbReference type="Pfam" id="PF19278"/>
    </source>
</evidence>
<dbReference type="Pfam" id="PF02538">
    <property type="entry name" value="Hydantoinase_B"/>
    <property type="match status" value="1"/>
</dbReference>
<comment type="caution">
    <text evidence="6">The sequence shown here is derived from an EMBL/GenBank/DDBJ whole genome shotgun (WGS) entry which is preliminary data.</text>
</comment>
<dbReference type="EMBL" id="JPKY01000111">
    <property type="protein sequence ID" value="KFH41881.1"/>
    <property type="molecule type" value="Genomic_DNA"/>
</dbReference>
<evidence type="ECO:0000259" key="2">
    <source>
        <dbReference type="Pfam" id="PF01968"/>
    </source>
</evidence>
<name>A0A086SXP9_HAPC1</name>
<dbReference type="GO" id="GO:0005829">
    <property type="term" value="C:cytosol"/>
    <property type="evidence" value="ECO:0007669"/>
    <property type="project" value="TreeGrafter"/>
</dbReference>
<evidence type="ECO:0008006" key="8">
    <source>
        <dbReference type="Google" id="ProtNLM"/>
    </source>
</evidence>
<dbReference type="HOGENOM" id="CLU_002157_0_1_1"/>
<organism evidence="6 7">
    <name type="scientific">Hapsidospora chrysogenum (strain ATCC 11550 / CBS 779.69 / DSM 880 / IAM 14645 / JCM 23072 / IMI 49137)</name>
    <name type="common">Acremonium chrysogenum</name>
    <dbReference type="NCBI Taxonomy" id="857340"/>
    <lineage>
        <taxon>Eukaryota</taxon>
        <taxon>Fungi</taxon>
        <taxon>Dikarya</taxon>
        <taxon>Ascomycota</taxon>
        <taxon>Pezizomycotina</taxon>
        <taxon>Sordariomycetes</taxon>
        <taxon>Hypocreomycetidae</taxon>
        <taxon>Hypocreales</taxon>
        <taxon>Bionectriaceae</taxon>
        <taxon>Hapsidospora</taxon>
    </lineage>
</organism>
<comment type="similarity">
    <text evidence="1">Belongs to the oxoprolinase family.</text>
</comment>
<dbReference type="GO" id="GO:0017168">
    <property type="term" value="F:5-oxoprolinase (ATP-hydrolyzing) activity"/>
    <property type="evidence" value="ECO:0007669"/>
    <property type="project" value="TreeGrafter"/>
</dbReference>
<dbReference type="PANTHER" id="PTHR11365">
    <property type="entry name" value="5-OXOPROLINASE RELATED"/>
    <property type="match status" value="1"/>
</dbReference>
<dbReference type="InterPro" id="IPR049517">
    <property type="entry name" value="ACX-like_C"/>
</dbReference>
<evidence type="ECO:0000313" key="6">
    <source>
        <dbReference type="EMBL" id="KFH41881.1"/>
    </source>
</evidence>
<protein>
    <recommendedName>
        <fullName evidence="8">5-oxoprolinase-like protein</fullName>
    </recommendedName>
</protein>
<feature type="domain" description="Hydantoinase B/oxoprolinase" evidence="3">
    <location>
        <begin position="737"/>
        <end position="1274"/>
    </location>
</feature>
<dbReference type="STRING" id="857340.A0A086SXP9"/>
<proteinExistence type="inferred from homology"/>
<accession>A0A086SXP9</accession>
<dbReference type="PANTHER" id="PTHR11365:SF9">
    <property type="entry name" value="5-OXOPROLINASE"/>
    <property type="match status" value="1"/>
</dbReference>
<evidence type="ECO:0000259" key="4">
    <source>
        <dbReference type="Pfam" id="PF05378"/>
    </source>
</evidence>
<dbReference type="InterPro" id="IPR003692">
    <property type="entry name" value="Hydantoinase_B"/>
</dbReference>
<dbReference type="GO" id="GO:0006749">
    <property type="term" value="P:glutathione metabolic process"/>
    <property type="evidence" value="ECO:0007669"/>
    <property type="project" value="TreeGrafter"/>
</dbReference>
<dbReference type="InterPro" id="IPR045079">
    <property type="entry name" value="Oxoprolinase-like"/>
</dbReference>
<dbReference type="InterPro" id="IPR008040">
    <property type="entry name" value="Hydant_A_N"/>
</dbReference>
<gene>
    <name evidence="6" type="ORF">ACRE_073930</name>
</gene>
<dbReference type="Proteomes" id="UP000029964">
    <property type="component" value="Unassembled WGS sequence"/>
</dbReference>